<reference evidence="7" key="2">
    <citation type="submission" date="2025-09" db="UniProtKB">
        <authorList>
            <consortium name="Ensembl"/>
        </authorList>
    </citation>
    <scope>IDENTIFICATION</scope>
</reference>
<feature type="region of interest" description="Disordered" evidence="5">
    <location>
        <begin position="1"/>
        <end position="23"/>
    </location>
</feature>
<feature type="region of interest" description="Disordered" evidence="5">
    <location>
        <begin position="103"/>
        <end position="123"/>
    </location>
</feature>
<dbReference type="InterPro" id="IPR043136">
    <property type="entry name" value="B30.2/SPRY_sf"/>
</dbReference>
<dbReference type="PANTHER" id="PTHR25465">
    <property type="entry name" value="B-BOX DOMAIN CONTAINING"/>
    <property type="match status" value="1"/>
</dbReference>
<evidence type="ECO:0000256" key="1">
    <source>
        <dbReference type="ARBA" id="ARBA00022723"/>
    </source>
</evidence>
<dbReference type="GO" id="GO:0008270">
    <property type="term" value="F:zinc ion binding"/>
    <property type="evidence" value="ECO:0007669"/>
    <property type="project" value="UniProtKB-KW"/>
</dbReference>
<reference evidence="7" key="1">
    <citation type="submission" date="2025-08" db="UniProtKB">
        <authorList>
            <consortium name="Ensembl"/>
        </authorList>
    </citation>
    <scope>IDENTIFICATION</scope>
</reference>
<feature type="region of interest" description="Disordered" evidence="5">
    <location>
        <begin position="37"/>
        <end position="56"/>
    </location>
</feature>
<feature type="compositionally biased region" description="Acidic residues" evidence="5">
    <location>
        <begin position="105"/>
        <end position="119"/>
    </location>
</feature>
<feature type="compositionally biased region" description="Polar residues" evidence="5">
    <location>
        <begin position="46"/>
        <end position="56"/>
    </location>
</feature>
<organism evidence="7 8">
    <name type="scientific">Eptatretus burgeri</name>
    <name type="common">Inshore hagfish</name>
    <dbReference type="NCBI Taxonomy" id="7764"/>
    <lineage>
        <taxon>Eukaryota</taxon>
        <taxon>Metazoa</taxon>
        <taxon>Chordata</taxon>
        <taxon>Craniata</taxon>
        <taxon>Vertebrata</taxon>
        <taxon>Cyclostomata</taxon>
        <taxon>Myxini</taxon>
        <taxon>Myxiniformes</taxon>
        <taxon>Myxinidae</taxon>
        <taxon>Eptatretinae</taxon>
        <taxon>Eptatretus</taxon>
    </lineage>
</organism>
<dbReference type="Ensembl" id="ENSEBUT00000011837.1">
    <property type="protein sequence ID" value="ENSEBUP00000011271.1"/>
    <property type="gene ID" value="ENSEBUG00000007244.1"/>
</dbReference>
<evidence type="ECO:0000256" key="4">
    <source>
        <dbReference type="SAM" id="Coils"/>
    </source>
</evidence>
<dbReference type="Gene3D" id="2.60.120.920">
    <property type="match status" value="1"/>
</dbReference>
<dbReference type="InterPro" id="IPR001870">
    <property type="entry name" value="B30.2/SPRY"/>
</dbReference>
<dbReference type="Pfam" id="PF00622">
    <property type="entry name" value="SPRY"/>
    <property type="match status" value="1"/>
</dbReference>
<feature type="coiled-coil region" evidence="4">
    <location>
        <begin position="224"/>
        <end position="265"/>
    </location>
</feature>
<dbReference type="InterPro" id="IPR013320">
    <property type="entry name" value="ConA-like_dom_sf"/>
</dbReference>
<feature type="compositionally biased region" description="Basic and acidic residues" evidence="5">
    <location>
        <begin position="1"/>
        <end position="18"/>
    </location>
</feature>
<dbReference type="Proteomes" id="UP000694388">
    <property type="component" value="Unplaced"/>
</dbReference>
<evidence type="ECO:0000256" key="2">
    <source>
        <dbReference type="ARBA" id="ARBA00022771"/>
    </source>
</evidence>
<dbReference type="PANTHER" id="PTHR25465:SF11">
    <property type="entry name" value="TRIPARTITE MOTIF CONTAINING 14"/>
    <property type="match status" value="1"/>
</dbReference>
<accession>A0A8C4Q7M7</accession>
<dbReference type="AlphaFoldDB" id="A0A8C4Q7M7"/>
<dbReference type="Pfam" id="PF13765">
    <property type="entry name" value="PRY"/>
    <property type="match status" value="1"/>
</dbReference>
<dbReference type="SUPFAM" id="SSF49899">
    <property type="entry name" value="Concanavalin A-like lectins/glucanases"/>
    <property type="match status" value="1"/>
</dbReference>
<dbReference type="OMA" id="ENTESWC"/>
<evidence type="ECO:0000256" key="3">
    <source>
        <dbReference type="ARBA" id="ARBA00022833"/>
    </source>
</evidence>
<evidence type="ECO:0000313" key="7">
    <source>
        <dbReference type="Ensembl" id="ENSEBUP00000011271.1"/>
    </source>
</evidence>
<dbReference type="InterPro" id="IPR006574">
    <property type="entry name" value="PRY"/>
</dbReference>
<keyword evidence="1" id="KW-0479">Metal-binding</keyword>
<evidence type="ECO:0000259" key="6">
    <source>
        <dbReference type="PROSITE" id="PS50188"/>
    </source>
</evidence>
<sequence length="497" mass="56555">MTKHLDEQQDESLRVDGKRKQKLKCDAAPSVFLRQKSFKTRKSLQERSSNSITTQKVVKKRAILSDHSYCAAPPSDSSSRESDREKNCGDKIKGFEIVKIKVEDLQSDDPEEGATDPEDADHVKNCGDKMEGIEILSIKVGDHLSNGPEDVGRRETQMMGALAAQYPQVVNSMQDLGSELQELQQQFEQTQHSGSDTVDRLEGKRRQLYQLVDEAVDLVKICVNRRQKEKLSLLGKRMEKLKKQIDSLCQAKSTLQKALQELQDISFLQGYMDRVKKRLKSVSKFQSVKMASFSMLDIYQEEKNLDLLIKLNKHILKEIHNGGTPSLDSNSANPWIMISQDLKMATRTRTKQKYPQHPDRFDVYPQVLSSEGFSTGCHYWEVDVSLSRYCRIGVSSNSMGRKGGGKECWLGENTESWCLQKYDNQYSAWHNNERTLLTVPGNPERFGFLLDCEEGELRCFVDSQVLHVFRGNFTDHVKPAVGIYNFVGNSVRFCSSS</sequence>
<evidence type="ECO:0000256" key="5">
    <source>
        <dbReference type="SAM" id="MobiDB-lite"/>
    </source>
</evidence>
<keyword evidence="4" id="KW-0175">Coiled coil</keyword>
<keyword evidence="8" id="KW-1185">Reference proteome</keyword>
<feature type="region of interest" description="Disordered" evidence="5">
    <location>
        <begin position="67"/>
        <end position="88"/>
    </location>
</feature>
<feature type="compositionally biased region" description="Basic and acidic residues" evidence="5">
    <location>
        <begin position="78"/>
        <end position="88"/>
    </location>
</feature>
<feature type="domain" description="B30.2/SPRY" evidence="6">
    <location>
        <begin position="304"/>
        <end position="497"/>
    </location>
</feature>
<protein>
    <recommendedName>
        <fullName evidence="6">B30.2/SPRY domain-containing protein</fullName>
    </recommendedName>
</protein>
<dbReference type="GO" id="GO:0005737">
    <property type="term" value="C:cytoplasm"/>
    <property type="evidence" value="ECO:0007669"/>
    <property type="project" value="UniProtKB-ARBA"/>
</dbReference>
<proteinExistence type="predicted"/>
<name>A0A8C4Q7M7_EPTBU</name>
<dbReference type="SMART" id="SM00589">
    <property type="entry name" value="PRY"/>
    <property type="match status" value="1"/>
</dbReference>
<dbReference type="InterPro" id="IPR003879">
    <property type="entry name" value="Butyrophylin_SPRY"/>
</dbReference>
<keyword evidence="3" id="KW-0862">Zinc</keyword>
<dbReference type="GeneTree" id="ENSGT01030000234583"/>
<dbReference type="PRINTS" id="PR01407">
    <property type="entry name" value="BUTYPHLNCDUF"/>
</dbReference>
<dbReference type="InterPro" id="IPR003877">
    <property type="entry name" value="SPRY_dom"/>
</dbReference>
<dbReference type="SMART" id="SM00449">
    <property type="entry name" value="SPRY"/>
    <property type="match status" value="1"/>
</dbReference>
<dbReference type="PROSITE" id="PS50188">
    <property type="entry name" value="B302_SPRY"/>
    <property type="match status" value="1"/>
</dbReference>
<keyword evidence="2" id="KW-0863">Zinc-finger</keyword>
<dbReference type="InterPro" id="IPR051051">
    <property type="entry name" value="E3_ubiq-ligase_TRIM/RNF"/>
</dbReference>
<evidence type="ECO:0000313" key="8">
    <source>
        <dbReference type="Proteomes" id="UP000694388"/>
    </source>
</evidence>